<feature type="domain" description="EGF-like" evidence="7">
    <location>
        <begin position="235"/>
        <end position="271"/>
    </location>
</feature>
<dbReference type="OrthoDB" id="283575at2759"/>
<feature type="disulfide bond" evidence="6">
    <location>
        <begin position="223"/>
        <end position="232"/>
    </location>
</feature>
<dbReference type="GO" id="GO:0005886">
    <property type="term" value="C:plasma membrane"/>
    <property type="evidence" value="ECO:0007669"/>
    <property type="project" value="TreeGrafter"/>
</dbReference>
<dbReference type="GO" id="GO:0005509">
    <property type="term" value="F:calcium ion binding"/>
    <property type="evidence" value="ECO:0007669"/>
    <property type="project" value="InterPro"/>
</dbReference>
<dbReference type="PRINTS" id="PR00010">
    <property type="entry name" value="EGFBLOOD"/>
</dbReference>
<evidence type="ECO:0000256" key="4">
    <source>
        <dbReference type="ARBA" id="ARBA00023157"/>
    </source>
</evidence>
<evidence type="ECO:0000256" key="5">
    <source>
        <dbReference type="ARBA" id="ARBA00023180"/>
    </source>
</evidence>
<gene>
    <name evidence="8" type="ORF">SBAD_LOCUS10843</name>
</gene>
<proteinExistence type="predicted"/>
<dbReference type="Gene3D" id="2.10.25.10">
    <property type="entry name" value="Laminin"/>
    <property type="match status" value="4"/>
</dbReference>
<evidence type="ECO:0000256" key="3">
    <source>
        <dbReference type="ARBA" id="ARBA00022737"/>
    </source>
</evidence>
<dbReference type="InterPro" id="IPR000742">
    <property type="entry name" value="EGF"/>
</dbReference>
<keyword evidence="5" id="KW-0325">Glycoprotein</keyword>
<evidence type="ECO:0000256" key="6">
    <source>
        <dbReference type="PROSITE-ProRule" id="PRU00076"/>
    </source>
</evidence>
<dbReference type="PROSITE" id="PS50026">
    <property type="entry name" value="EGF_3"/>
    <property type="match status" value="4"/>
</dbReference>
<dbReference type="PROSITE" id="PS01187">
    <property type="entry name" value="EGF_CA"/>
    <property type="match status" value="1"/>
</dbReference>
<feature type="domain" description="EGF-like" evidence="7">
    <location>
        <begin position="273"/>
        <end position="309"/>
    </location>
</feature>
<dbReference type="InterPro" id="IPR051022">
    <property type="entry name" value="Notch_Cell-Fate_Det"/>
</dbReference>
<keyword evidence="1 6" id="KW-0245">EGF-like domain</keyword>
<dbReference type="SUPFAM" id="SSF57196">
    <property type="entry name" value="EGF/Laminin"/>
    <property type="match status" value="4"/>
</dbReference>
<dbReference type="EMBL" id="UZAM01014653">
    <property type="protein sequence ID" value="VDP35035.1"/>
    <property type="molecule type" value="Genomic_DNA"/>
</dbReference>
<keyword evidence="2" id="KW-0732">Signal</keyword>
<dbReference type="InterPro" id="IPR000152">
    <property type="entry name" value="EGF-type_Asp/Asn_hydroxyl_site"/>
</dbReference>
<feature type="domain" description="EGF-like" evidence="7">
    <location>
        <begin position="197"/>
        <end position="233"/>
    </location>
</feature>
<keyword evidence="9" id="KW-1185">Reference proteome</keyword>
<evidence type="ECO:0000256" key="2">
    <source>
        <dbReference type="ARBA" id="ARBA00022729"/>
    </source>
</evidence>
<evidence type="ECO:0000313" key="10">
    <source>
        <dbReference type="WBParaSite" id="SBAD_0001121901-mRNA-1"/>
    </source>
</evidence>
<dbReference type="Pfam" id="PF25024">
    <property type="entry name" value="EGF_TEN"/>
    <property type="match status" value="1"/>
</dbReference>
<feature type="domain" description="EGF-like" evidence="7">
    <location>
        <begin position="160"/>
        <end position="195"/>
    </location>
</feature>
<dbReference type="SMART" id="SM00179">
    <property type="entry name" value="EGF_CA"/>
    <property type="match status" value="4"/>
</dbReference>
<reference evidence="10" key="1">
    <citation type="submission" date="2016-06" db="UniProtKB">
        <authorList>
            <consortium name="WormBaseParasite"/>
        </authorList>
    </citation>
    <scope>IDENTIFICATION</scope>
</reference>
<dbReference type="Proteomes" id="UP000270296">
    <property type="component" value="Unassembled WGS sequence"/>
</dbReference>
<dbReference type="FunFam" id="2.10.25.10:FF:000012">
    <property type="entry name" value="Delta-like protein"/>
    <property type="match status" value="1"/>
</dbReference>
<dbReference type="GO" id="GO:0045197">
    <property type="term" value="P:establishment or maintenance of epithelial cell apical/basal polarity"/>
    <property type="evidence" value="ECO:0007669"/>
    <property type="project" value="TreeGrafter"/>
</dbReference>
<dbReference type="InterPro" id="IPR001881">
    <property type="entry name" value="EGF-like_Ca-bd_dom"/>
</dbReference>
<dbReference type="GO" id="GO:0045597">
    <property type="term" value="P:positive regulation of cell differentiation"/>
    <property type="evidence" value="ECO:0007669"/>
    <property type="project" value="UniProtKB-ARBA"/>
</dbReference>
<name>A0A183J4P5_9BILA</name>
<dbReference type="CDD" id="cd00054">
    <property type="entry name" value="EGF_CA"/>
    <property type="match status" value="4"/>
</dbReference>
<dbReference type="PROSITE" id="PS00022">
    <property type="entry name" value="EGF_1"/>
    <property type="match status" value="4"/>
</dbReference>
<evidence type="ECO:0000256" key="1">
    <source>
        <dbReference type="ARBA" id="ARBA00022536"/>
    </source>
</evidence>
<dbReference type="PROSITE" id="PS00010">
    <property type="entry name" value="ASX_HYDROXYL"/>
    <property type="match status" value="2"/>
</dbReference>
<keyword evidence="4 6" id="KW-1015">Disulfide bond</keyword>
<dbReference type="InterPro" id="IPR018097">
    <property type="entry name" value="EGF_Ca-bd_CS"/>
</dbReference>
<protein>
    <submittedName>
        <fullName evidence="10">Delta-like protein</fullName>
    </submittedName>
</protein>
<keyword evidence="3" id="KW-0677">Repeat</keyword>
<organism evidence="10">
    <name type="scientific">Soboliphyme baturini</name>
    <dbReference type="NCBI Taxonomy" id="241478"/>
    <lineage>
        <taxon>Eukaryota</taxon>
        <taxon>Metazoa</taxon>
        <taxon>Ecdysozoa</taxon>
        <taxon>Nematoda</taxon>
        <taxon>Enoplea</taxon>
        <taxon>Dorylaimia</taxon>
        <taxon>Dioctophymatida</taxon>
        <taxon>Dioctophymatoidea</taxon>
        <taxon>Soboliphymatidae</taxon>
        <taxon>Soboliphyme</taxon>
    </lineage>
</organism>
<reference evidence="8 9" key="2">
    <citation type="submission" date="2018-11" db="EMBL/GenBank/DDBJ databases">
        <authorList>
            <consortium name="Pathogen Informatics"/>
        </authorList>
    </citation>
    <scope>NUCLEOTIDE SEQUENCE [LARGE SCALE GENOMIC DNA]</scope>
</reference>
<dbReference type="GO" id="GO:0032991">
    <property type="term" value="C:protein-containing complex"/>
    <property type="evidence" value="ECO:0007669"/>
    <property type="project" value="TreeGrafter"/>
</dbReference>
<accession>A0A183J4P5</accession>
<evidence type="ECO:0000313" key="8">
    <source>
        <dbReference type="EMBL" id="VDP35035.1"/>
    </source>
</evidence>
<evidence type="ECO:0000313" key="9">
    <source>
        <dbReference type="Proteomes" id="UP000270296"/>
    </source>
</evidence>
<dbReference type="SMART" id="SM00181">
    <property type="entry name" value="EGF"/>
    <property type="match status" value="4"/>
</dbReference>
<dbReference type="PANTHER" id="PTHR24049">
    <property type="entry name" value="CRUMBS FAMILY MEMBER"/>
    <property type="match status" value="1"/>
</dbReference>
<dbReference type="WBParaSite" id="SBAD_0001121901-mRNA-1">
    <property type="protein sequence ID" value="SBAD_0001121901-mRNA-1"/>
    <property type="gene ID" value="SBAD_0001121901"/>
</dbReference>
<feature type="disulfide bond" evidence="6">
    <location>
        <begin position="299"/>
        <end position="308"/>
    </location>
</feature>
<dbReference type="PANTHER" id="PTHR24049:SF22">
    <property type="entry name" value="DROSOPHILA CRUMBS HOMOLOG"/>
    <property type="match status" value="1"/>
</dbReference>
<dbReference type="GO" id="GO:0007157">
    <property type="term" value="P:heterophilic cell-cell adhesion via plasma membrane cell adhesion molecules"/>
    <property type="evidence" value="ECO:0007669"/>
    <property type="project" value="TreeGrafter"/>
</dbReference>
<feature type="disulfide bond" evidence="6">
    <location>
        <begin position="261"/>
        <end position="270"/>
    </location>
</feature>
<feature type="disulfide bond" evidence="6">
    <location>
        <begin position="185"/>
        <end position="194"/>
    </location>
</feature>
<sequence>MNISLELWNTDELTVENVAKKIKDVHKVIVMSFDSRRNQFHYKVNSIYQSEGTIICRTGKYRNCEVRCVRDEAEPSKCAWKVVKPADSGHGLCHIPKVKTSCKCPPCHLTEWQEWSFDRPCGYATGVRYRPRNSFPEESCKGKTNECCKETYEGFIGNCPCLMPLLCANGGTCHNLNLNDWVCSCPFGYTGKDCSIDIDECLQTDCSGHGRCANHIGYYICHCDRGYAGDDCEINVDDCQGANCSCGGRCVDGIDSYHCECYDGFAGKFCEKNIDDCRGVTCSGHGKCVDGIRAHTCTCNAGYTGQNCETGHFKLCHRN</sequence>
<dbReference type="FunFam" id="2.10.25.10:FF:000472">
    <property type="entry name" value="Uncharacterized protein, isoform A"/>
    <property type="match status" value="1"/>
</dbReference>
<evidence type="ECO:0000259" key="7">
    <source>
        <dbReference type="PROSITE" id="PS50026"/>
    </source>
</evidence>
<dbReference type="PROSITE" id="PS01186">
    <property type="entry name" value="EGF_2"/>
    <property type="match status" value="4"/>
</dbReference>
<dbReference type="AlphaFoldDB" id="A0A183J4P5"/>
<comment type="caution">
    <text evidence="6">Lacks conserved residue(s) required for the propagation of feature annotation.</text>
</comment>